<dbReference type="RefSeq" id="WP_027226297.1">
    <property type="nucleotide sequence ID" value="NZ_UGOQ01000002.1"/>
</dbReference>
<keyword evidence="1" id="KW-0812">Transmembrane</keyword>
<accession>A0A0P0LXZ4</accession>
<evidence type="ECO:0000256" key="1">
    <source>
        <dbReference type="SAM" id="Phobius"/>
    </source>
</evidence>
<dbReference type="AlphaFoldDB" id="A0A0P0LXZ4"/>
<keyword evidence="1" id="KW-0472">Membrane</keyword>
<dbReference type="EMBL" id="KR350684">
    <property type="protein sequence ID" value="ALK48431.1"/>
    <property type="molecule type" value="Genomic_DNA"/>
</dbReference>
<feature type="transmembrane region" description="Helical" evidence="1">
    <location>
        <begin position="90"/>
        <end position="114"/>
    </location>
</feature>
<name>A0A0P0LXZ4_LEGPN</name>
<keyword evidence="1" id="KW-1133">Transmembrane helix</keyword>
<reference evidence="2" key="1">
    <citation type="journal article" date="2015" name="Antonie Van Leeuwenhoek">
        <title>Structural comparison of O-antigen gene clusters of Legionella pneumophila and its application of a serogroup-specific multiplex PCR assay.</title>
        <authorList>
            <person name="Cao B."/>
            <person name="Tian Z."/>
            <person name="Wang S."/>
            <person name="Zhu Z."/>
            <person name="Sun Y."/>
            <person name="Feng L."/>
            <person name="Wang L."/>
        </authorList>
    </citation>
    <scope>NUCLEOTIDE SEQUENCE</scope>
    <source>
        <strain evidence="2">NCTC12181</strain>
    </source>
</reference>
<dbReference type="SUPFAM" id="SSF53756">
    <property type="entry name" value="UDP-Glycosyltransferase/glycogen phosphorylase"/>
    <property type="match status" value="1"/>
</dbReference>
<organism evidence="2">
    <name type="scientific">Legionella pneumophila</name>
    <dbReference type="NCBI Taxonomy" id="446"/>
    <lineage>
        <taxon>Bacteria</taxon>
        <taxon>Pseudomonadati</taxon>
        <taxon>Pseudomonadota</taxon>
        <taxon>Gammaproteobacteria</taxon>
        <taxon>Legionellales</taxon>
        <taxon>Legionellaceae</taxon>
        <taxon>Legionella</taxon>
    </lineage>
</organism>
<evidence type="ECO:0000313" key="2">
    <source>
        <dbReference type="EMBL" id="ALK48431.1"/>
    </source>
</evidence>
<sequence>MDKIEQQRNTLLFVHVSTHFKEIIRVARLMKQNGTYNPHIFFYVKYEGVKRDIEQCQSEGISFITYFDLNASRQFDFNLKLKLLRFFFKLLLKFLEVISYLLKPLIFFFKYLFYFPGKLIGIKKNNLIFKKNKKLAALLIFCYKMAWHKLPFFLPPTSRAAYNYSKYMDKILGQYQVKLLVFPEHNLFYFTQLIVHIGKKCNIPSIIVPFTIANTKEWAETFYNEPSLALSKIYNKAMSIAFPHWVYCYKNRSMILPVDLILLHEMFCITPKNPWLLNSGEIDFLALESDAMKEYYLSAGLEEKYLKATGALCNDELFRKLLNADSNRRDLYHSLDMCPSKPMILCALPPNQCDSRQNVIEFLDYTEIVKYLLEQLSSYANEYNIIINLHPRINFSSVEFIKDYPVKIFYGDIAEIIPLSAIYVSVCSATIRMAISCGIPVINYDLYQYEYDDYNNLEGVVTVYNRAEFSSILEKLAKVPGFYQQIKEAQLRDSKKWGQLDGNAGRNLLKEINLLLV</sequence>
<protein>
    <submittedName>
        <fullName evidence="2">Uncharacterized protein</fullName>
    </submittedName>
</protein>
<proteinExistence type="predicted"/>